<accession>A0A9D1DGC8</accession>
<proteinExistence type="predicted"/>
<dbReference type="AlphaFoldDB" id="A0A9D1DGC8"/>
<dbReference type="Proteomes" id="UP000824239">
    <property type="component" value="Unassembled WGS sequence"/>
</dbReference>
<evidence type="ECO:0000313" key="2">
    <source>
        <dbReference type="Proteomes" id="UP000824239"/>
    </source>
</evidence>
<reference evidence="1" key="2">
    <citation type="journal article" date="2021" name="PeerJ">
        <title>Extensive microbial diversity within the chicken gut microbiome revealed by metagenomics and culture.</title>
        <authorList>
            <person name="Gilroy R."/>
            <person name="Ravi A."/>
            <person name="Getino M."/>
            <person name="Pursley I."/>
            <person name="Horton D.L."/>
            <person name="Alikhan N.F."/>
            <person name="Baker D."/>
            <person name="Gharbi K."/>
            <person name="Hall N."/>
            <person name="Watson M."/>
            <person name="Adriaenssens E.M."/>
            <person name="Foster-Nyarko E."/>
            <person name="Jarju S."/>
            <person name="Secka A."/>
            <person name="Antonio M."/>
            <person name="Oren A."/>
            <person name="Chaudhuri R.R."/>
            <person name="La Ragione R."/>
            <person name="Hildebrand F."/>
            <person name="Pallen M.J."/>
        </authorList>
    </citation>
    <scope>NUCLEOTIDE SEQUENCE</scope>
    <source>
        <strain evidence="1">ChiBcec15-4380</strain>
    </source>
</reference>
<protein>
    <submittedName>
        <fullName evidence="1">Uncharacterized protein</fullName>
    </submittedName>
</protein>
<organism evidence="1 2">
    <name type="scientific">Candidatus Avoscillospira avicola</name>
    <dbReference type="NCBI Taxonomy" id="2840706"/>
    <lineage>
        <taxon>Bacteria</taxon>
        <taxon>Bacillati</taxon>
        <taxon>Bacillota</taxon>
        <taxon>Clostridia</taxon>
        <taxon>Eubacteriales</taxon>
        <taxon>Oscillospiraceae</taxon>
        <taxon>Oscillospiraceae incertae sedis</taxon>
        <taxon>Candidatus Avoscillospira</taxon>
    </lineage>
</organism>
<gene>
    <name evidence="1" type="ORF">IAA53_02410</name>
</gene>
<evidence type="ECO:0000313" key="1">
    <source>
        <dbReference type="EMBL" id="HIR50133.1"/>
    </source>
</evidence>
<reference evidence="1" key="1">
    <citation type="submission" date="2020-10" db="EMBL/GenBank/DDBJ databases">
        <authorList>
            <person name="Gilroy R."/>
        </authorList>
    </citation>
    <scope>NUCLEOTIDE SEQUENCE</scope>
    <source>
        <strain evidence="1">ChiBcec15-4380</strain>
    </source>
</reference>
<sequence length="131" mass="14870">MLFHTFHSQAERKAFGGSDFIEIQYCRLPEKTSLRDIVSIDAIKHWKDDSLYVCGDDMDLFYQHYGDIITGGIYNNGDCGPMDLCGINFYAGAQAAAMIERLTEKKPPEYQVLCQWLQAGRQYLGVYVLGV</sequence>
<dbReference type="EMBL" id="DVHE01000016">
    <property type="protein sequence ID" value="HIR50133.1"/>
    <property type="molecule type" value="Genomic_DNA"/>
</dbReference>
<comment type="caution">
    <text evidence="1">The sequence shown here is derived from an EMBL/GenBank/DDBJ whole genome shotgun (WGS) entry which is preliminary data.</text>
</comment>
<name>A0A9D1DGC8_9FIRM</name>